<evidence type="ECO:0000313" key="4">
    <source>
        <dbReference type="Proteomes" id="UP001148786"/>
    </source>
</evidence>
<feature type="region of interest" description="Disordered" evidence="1">
    <location>
        <begin position="1028"/>
        <end position="1142"/>
    </location>
</feature>
<feature type="region of interest" description="Disordered" evidence="1">
    <location>
        <begin position="890"/>
        <end position="909"/>
    </location>
</feature>
<feature type="compositionally biased region" description="Basic and acidic residues" evidence="1">
    <location>
        <begin position="1034"/>
        <end position="1051"/>
    </location>
</feature>
<feature type="compositionally biased region" description="Polar residues" evidence="1">
    <location>
        <begin position="890"/>
        <end position="900"/>
    </location>
</feature>
<dbReference type="EMBL" id="JANKHO010000685">
    <property type="protein sequence ID" value="KAJ3507190.1"/>
    <property type="molecule type" value="Genomic_DNA"/>
</dbReference>
<feature type="region of interest" description="Disordered" evidence="1">
    <location>
        <begin position="1"/>
        <end position="179"/>
    </location>
</feature>
<feature type="compositionally biased region" description="Polar residues" evidence="1">
    <location>
        <begin position="1101"/>
        <end position="1111"/>
    </location>
</feature>
<name>A0A9W8JYA6_9AGAR</name>
<evidence type="ECO:0000313" key="3">
    <source>
        <dbReference type="EMBL" id="KAJ3507190.1"/>
    </source>
</evidence>
<feature type="compositionally biased region" description="Low complexity" evidence="1">
    <location>
        <begin position="165"/>
        <end position="176"/>
    </location>
</feature>
<feature type="compositionally biased region" description="Basic and acidic residues" evidence="1">
    <location>
        <begin position="8"/>
        <end position="18"/>
    </location>
</feature>
<feature type="compositionally biased region" description="Acidic residues" evidence="1">
    <location>
        <begin position="117"/>
        <end position="133"/>
    </location>
</feature>
<reference evidence="3" key="1">
    <citation type="submission" date="2022-07" db="EMBL/GenBank/DDBJ databases">
        <title>Genome Sequence of Agrocybe chaxingu.</title>
        <authorList>
            <person name="Buettner E."/>
        </authorList>
    </citation>
    <scope>NUCLEOTIDE SEQUENCE</scope>
    <source>
        <strain evidence="3">MP-N11</strain>
    </source>
</reference>
<evidence type="ECO:0000256" key="1">
    <source>
        <dbReference type="SAM" id="MobiDB-lite"/>
    </source>
</evidence>
<proteinExistence type="predicted"/>
<comment type="caution">
    <text evidence="3">The sequence shown here is derived from an EMBL/GenBank/DDBJ whole genome shotgun (WGS) entry which is preliminary data.</text>
</comment>
<feature type="compositionally biased region" description="Basic and acidic residues" evidence="1">
    <location>
        <begin position="140"/>
        <end position="152"/>
    </location>
</feature>
<dbReference type="PROSITE" id="PS51184">
    <property type="entry name" value="JMJC"/>
    <property type="match status" value="1"/>
</dbReference>
<feature type="compositionally biased region" description="Low complexity" evidence="1">
    <location>
        <begin position="31"/>
        <end position="96"/>
    </location>
</feature>
<gene>
    <name evidence="3" type="ORF">NLJ89_g6444</name>
</gene>
<organism evidence="3 4">
    <name type="scientific">Agrocybe chaxingu</name>
    <dbReference type="NCBI Taxonomy" id="84603"/>
    <lineage>
        <taxon>Eukaryota</taxon>
        <taxon>Fungi</taxon>
        <taxon>Dikarya</taxon>
        <taxon>Basidiomycota</taxon>
        <taxon>Agaricomycotina</taxon>
        <taxon>Agaricomycetes</taxon>
        <taxon>Agaricomycetidae</taxon>
        <taxon>Agaricales</taxon>
        <taxon>Agaricineae</taxon>
        <taxon>Strophariaceae</taxon>
        <taxon>Agrocybe</taxon>
    </lineage>
</organism>
<dbReference type="Proteomes" id="UP001148786">
    <property type="component" value="Unassembled WGS sequence"/>
</dbReference>
<dbReference type="InterPro" id="IPR003347">
    <property type="entry name" value="JmjC_dom"/>
</dbReference>
<accession>A0A9W8JYA6</accession>
<keyword evidence="4" id="KW-1185">Reference proteome</keyword>
<evidence type="ECO:0000259" key="2">
    <source>
        <dbReference type="PROSITE" id="PS51184"/>
    </source>
</evidence>
<dbReference type="SUPFAM" id="SSF51197">
    <property type="entry name" value="Clavaminate synthase-like"/>
    <property type="match status" value="1"/>
</dbReference>
<sequence length="1317" mass="145461">MGVGVMKGEGKGETKGKDSPQVPSSTSKLEGTGLDATDATANATTTPTLPTAGADATTQNATATESSSSSNSGSESASTPALADDAAATSQSSDSSWLGCTRLDVCRPPPPPPIPTYDEDMDDTEMAREEEESPSMPVEDDGRQDVHMDHNNDGVPTTPNPAERSSSSSDGSETQSCGPLYITVDPAALQESLEATPPMEASTTKLTTRSMTGSLPAAVVDISLLLSSSNTRTKPTKRKLGTEVDASTRPAANLQITRQVIDLTLDLENETPPEKAKLENTFPPKARLRTDLRPPVLMFPLFQVMCQRTVQLHNGVEDICFLAKFHFVEDTERFLRIVDCVRASTVYGQPLFVAEPSNSVIKVLSRSEFNAMRTQEVQSLFRSQNIVVRDLNPTVSVFDRDALLELARDDQQLSVSDLSIEVRDGDLSSRLRSATIDDILLHANSDGKSLNALDIPMEDSVRPPSSLSSDVWAWKHTVGLKLCKRTDRFPSAAMRWALVSTSGAHSPWHVDCDGLCTMVRVQSGCKWWVIARPKEELHLEAFCDVDTYLNSFDIESANNDRWDLEAILLTPGSTLFMRPNTPHCVFTLESSICHGAHFYATSTIRSSCYGLIHSFLAGNVISNTEHESESRELLRRLVTYYHSVYMNPNYPESLTSHAIDLSSFDGLVDFLVLFNVFHLSNVLYSKTYTRQISVQEHLDFVEGRRLCQSILAWYDRRFCIAPVSERPVIADTGALFFHGQLQALIEYQRRVDVERNRDASGSQEAGLTAERFIREIQATFDNAAELMATALPPQLANHFQSSFGWPNLLTGRIIQRPSMSLTEVRQLPSDGKTLGDRQYELIAQGDLSPPPKSELRERKRPSLITKHAGSSAPVVQTSKGSYRKIRGTMQVTQPRQGSDIDTSRPVHPTKKTRIGVDIDLKLGSLTLEEDVLAQESNIKPDSEPLEMREREGSRSLVMPGYLSFLLQACESPGQLKETLTGLRLKYPLDVVTVSLCGLLNISESEEIGGSNVLREEPHPTTIERVAEGYVDPATKNERSGNRSRSDARDRPLVLTSASSKHAPSLAPQVCNPPEAITTMAPLPTSVPHGNRTSQDQEDNSRGSVRQEQPPQGGNEADSDKVSDEDAESSNSDKGQEHDLGISSPEVRSVLVSRHIDIQLSSDFVFIGRSDSAQPTGPHAGVVNVSTFGKGRYPMTWTMSRLSHSIREPHLYNVSLGHIHLHISEGTKETQAFILIKLTDGQPEWLDVSHLYKVRDQDYDGLDQVRHPVYPEYFFCPRHTGSPFWKLSYAAKKRRMLEERVGQTERTGGMATRRTFAR</sequence>
<dbReference type="OrthoDB" id="3069182at2759"/>
<dbReference type="Gene3D" id="2.60.120.650">
    <property type="entry name" value="Cupin"/>
    <property type="match status" value="1"/>
</dbReference>
<feature type="domain" description="JmjC" evidence="2">
    <location>
        <begin position="444"/>
        <end position="616"/>
    </location>
</feature>
<protein>
    <recommendedName>
        <fullName evidence="2">JmjC domain-containing protein</fullName>
    </recommendedName>
</protein>